<dbReference type="SMR" id="B4JKI1"/>
<keyword evidence="7" id="KW-1185">Reference proteome</keyword>
<dbReference type="Pfam" id="PF26054">
    <property type="entry name" value="PHD_G2E3"/>
    <property type="match status" value="1"/>
</dbReference>
<evidence type="ECO:0000259" key="5">
    <source>
        <dbReference type="PROSITE" id="PS51805"/>
    </source>
</evidence>
<accession>B4JKI1</accession>
<feature type="region of interest" description="Disordered" evidence="4">
    <location>
        <begin position="355"/>
        <end position="378"/>
    </location>
</feature>
<dbReference type="SUPFAM" id="SSF57903">
    <property type="entry name" value="FYVE/PHD zinc finger"/>
    <property type="match status" value="1"/>
</dbReference>
<dbReference type="Proteomes" id="UP000001070">
    <property type="component" value="Unassembled WGS sequence"/>
</dbReference>
<protein>
    <submittedName>
        <fullName evidence="6">GH12666</fullName>
    </submittedName>
</protein>
<dbReference type="GO" id="GO:0005634">
    <property type="term" value="C:nucleus"/>
    <property type="evidence" value="ECO:0007669"/>
    <property type="project" value="TreeGrafter"/>
</dbReference>
<dbReference type="HOGENOM" id="CLU_558100_0_0_1"/>
<keyword evidence="1" id="KW-0479">Metal-binding</keyword>
<keyword evidence="2" id="KW-0863">Zinc-finger</keyword>
<dbReference type="InterPro" id="IPR034732">
    <property type="entry name" value="EPHD"/>
</dbReference>
<dbReference type="eggNOG" id="KOG1084">
    <property type="taxonomic scope" value="Eukaryota"/>
</dbReference>
<dbReference type="InParanoid" id="B4JKI1"/>
<dbReference type="PANTHER" id="PTHR12420:SF42">
    <property type="entry name" value="G2_M PHASE-SPECIFIC E3 UBIQUITIN-PROTEIN LIGASE"/>
    <property type="match status" value="1"/>
</dbReference>
<sequence length="481" mass="55485">MYKCDICQKKSSKNENDDEQDALLYGEWMRKQNVTVHYYCLLLSTNLPQRGGNATGILGFLLRDIRKEAAAAQQRKCAFCKETGASVICYMCRIVFHMACGLENRCISHFCDDFRSYCENCTQLDAYKRQLLADPPKGAHCAICFRVIYPFVLHNVAYGDCCRKGFAHRSCMRRYALASGYYLRCLWCRDKKFRDTIRLQSVFVPDRDATWERQQNAYRELHRTRLRCDMAECLCPNGRDYCRGTWSIQLCIMCAATGTHPKCRVGTMRLSLHSEVTDYKCRSCIEVEKKLDVLHIVQSPTADEHIDSSFYKTKRCCELSLAMDDDSPAQSDDDSTYNESIITVVASQNQIQIPMPQLSPQPQPQTPANQMPAQSETSVIELSDSEPSDSQQLRCALQTPLLLHESFTSGDHFYLVVYEYNEQLSDPCTGTCTLRFAQDDKRLKDRTEETLLQLQLTEVDIWFRDTNRGHYDRIDKYSIRK</sequence>
<dbReference type="Gene3D" id="3.30.40.10">
    <property type="entry name" value="Zinc/RING finger domain, C3HC4 (zinc finger)"/>
    <property type="match status" value="2"/>
</dbReference>
<dbReference type="InterPro" id="IPR013083">
    <property type="entry name" value="Znf_RING/FYVE/PHD"/>
</dbReference>
<organism evidence="7">
    <name type="scientific">Drosophila grimshawi</name>
    <name type="common">Hawaiian fruit fly</name>
    <name type="synonym">Idiomyia grimshawi</name>
    <dbReference type="NCBI Taxonomy" id="7222"/>
    <lineage>
        <taxon>Eukaryota</taxon>
        <taxon>Metazoa</taxon>
        <taxon>Ecdysozoa</taxon>
        <taxon>Arthropoda</taxon>
        <taxon>Hexapoda</taxon>
        <taxon>Insecta</taxon>
        <taxon>Pterygota</taxon>
        <taxon>Neoptera</taxon>
        <taxon>Endopterygota</taxon>
        <taxon>Diptera</taxon>
        <taxon>Brachycera</taxon>
        <taxon>Muscomorpha</taxon>
        <taxon>Ephydroidea</taxon>
        <taxon>Drosophilidae</taxon>
        <taxon>Drosophila</taxon>
        <taxon>Hawaiian Drosophila</taxon>
    </lineage>
</organism>
<evidence type="ECO:0000256" key="4">
    <source>
        <dbReference type="SAM" id="MobiDB-lite"/>
    </source>
</evidence>
<dbReference type="PANTHER" id="PTHR12420">
    <property type="entry name" value="PHD FINGER PROTEIN"/>
    <property type="match status" value="1"/>
</dbReference>
<feature type="domain" description="PHD-type" evidence="5">
    <location>
        <begin position="1"/>
        <end position="122"/>
    </location>
</feature>
<feature type="compositionally biased region" description="Polar residues" evidence="4">
    <location>
        <begin position="368"/>
        <end position="378"/>
    </location>
</feature>
<dbReference type="PhylomeDB" id="B4JKI1"/>
<name>B4JKI1_DROGR</name>
<dbReference type="Pfam" id="PF13771">
    <property type="entry name" value="zf-HC5HC2H"/>
    <property type="match status" value="1"/>
</dbReference>
<dbReference type="AlphaFoldDB" id="B4JKI1"/>
<dbReference type="EMBL" id="CH916370">
    <property type="protein sequence ID" value="EDW00084.1"/>
    <property type="molecule type" value="Genomic_DNA"/>
</dbReference>
<gene>
    <name evidence="6" type="primary">Dgri\GH12666</name>
    <name evidence="6" type="ORF">Dgri_GH12666</name>
</gene>
<dbReference type="InterPro" id="IPR059102">
    <property type="entry name" value="PHD_PHF7/G2E3-like"/>
</dbReference>
<dbReference type="STRING" id="7222.B4JKI1"/>
<dbReference type="OrthoDB" id="512616at2759"/>
<evidence type="ECO:0000256" key="3">
    <source>
        <dbReference type="ARBA" id="ARBA00022833"/>
    </source>
</evidence>
<dbReference type="PROSITE" id="PS51805">
    <property type="entry name" value="EPHD"/>
    <property type="match status" value="1"/>
</dbReference>
<dbReference type="InterPro" id="IPR051188">
    <property type="entry name" value="PHD-type_Zinc_Finger"/>
</dbReference>
<dbReference type="OMA" id="NVTYGDC"/>
<evidence type="ECO:0000313" key="7">
    <source>
        <dbReference type="Proteomes" id="UP000001070"/>
    </source>
</evidence>
<evidence type="ECO:0000313" key="6">
    <source>
        <dbReference type="EMBL" id="EDW00084.1"/>
    </source>
</evidence>
<dbReference type="KEGG" id="dgr:6564695"/>
<dbReference type="GO" id="GO:0008270">
    <property type="term" value="F:zinc ion binding"/>
    <property type="evidence" value="ECO:0007669"/>
    <property type="project" value="UniProtKB-KW"/>
</dbReference>
<keyword evidence="3" id="KW-0862">Zinc</keyword>
<evidence type="ECO:0000256" key="2">
    <source>
        <dbReference type="ARBA" id="ARBA00022771"/>
    </source>
</evidence>
<evidence type="ECO:0000256" key="1">
    <source>
        <dbReference type="ARBA" id="ARBA00022723"/>
    </source>
</evidence>
<dbReference type="InterPro" id="IPR011011">
    <property type="entry name" value="Znf_FYVE_PHD"/>
</dbReference>
<proteinExistence type="predicted"/>
<dbReference type="FunCoup" id="B4JKI1">
    <property type="interactions" value="402"/>
</dbReference>
<reference evidence="6 7" key="1">
    <citation type="journal article" date="2007" name="Nature">
        <title>Evolution of genes and genomes on the Drosophila phylogeny.</title>
        <authorList>
            <consortium name="Drosophila 12 Genomes Consortium"/>
            <person name="Clark A.G."/>
            <person name="Eisen M.B."/>
            <person name="Smith D.R."/>
            <person name="Bergman C.M."/>
            <person name="Oliver B."/>
            <person name="Markow T.A."/>
            <person name="Kaufman T.C."/>
            <person name="Kellis M."/>
            <person name="Gelbart W."/>
            <person name="Iyer V.N."/>
            <person name="Pollard D.A."/>
            <person name="Sackton T.B."/>
            <person name="Larracuente A.M."/>
            <person name="Singh N.D."/>
            <person name="Abad J.P."/>
            <person name="Abt D.N."/>
            <person name="Adryan B."/>
            <person name="Aguade M."/>
            <person name="Akashi H."/>
            <person name="Anderson W.W."/>
            <person name="Aquadro C.F."/>
            <person name="Ardell D.H."/>
            <person name="Arguello R."/>
            <person name="Artieri C.G."/>
            <person name="Barbash D.A."/>
            <person name="Barker D."/>
            <person name="Barsanti P."/>
            <person name="Batterham P."/>
            <person name="Batzoglou S."/>
            <person name="Begun D."/>
            <person name="Bhutkar A."/>
            <person name="Blanco E."/>
            <person name="Bosak S.A."/>
            <person name="Bradley R.K."/>
            <person name="Brand A.D."/>
            <person name="Brent M.R."/>
            <person name="Brooks A.N."/>
            <person name="Brown R.H."/>
            <person name="Butlin R.K."/>
            <person name="Caggese C."/>
            <person name="Calvi B.R."/>
            <person name="Bernardo de Carvalho A."/>
            <person name="Caspi A."/>
            <person name="Castrezana S."/>
            <person name="Celniker S.E."/>
            <person name="Chang J.L."/>
            <person name="Chapple C."/>
            <person name="Chatterji S."/>
            <person name="Chinwalla A."/>
            <person name="Civetta A."/>
            <person name="Clifton S.W."/>
            <person name="Comeron J.M."/>
            <person name="Costello J.C."/>
            <person name="Coyne J.A."/>
            <person name="Daub J."/>
            <person name="David R.G."/>
            <person name="Delcher A.L."/>
            <person name="Delehaunty K."/>
            <person name="Do C.B."/>
            <person name="Ebling H."/>
            <person name="Edwards K."/>
            <person name="Eickbush T."/>
            <person name="Evans J.D."/>
            <person name="Filipski A."/>
            <person name="Findeiss S."/>
            <person name="Freyhult E."/>
            <person name="Fulton L."/>
            <person name="Fulton R."/>
            <person name="Garcia A.C."/>
            <person name="Gardiner A."/>
            <person name="Garfield D.A."/>
            <person name="Garvin B.E."/>
            <person name="Gibson G."/>
            <person name="Gilbert D."/>
            <person name="Gnerre S."/>
            <person name="Godfrey J."/>
            <person name="Good R."/>
            <person name="Gotea V."/>
            <person name="Gravely B."/>
            <person name="Greenberg A.J."/>
            <person name="Griffiths-Jones S."/>
            <person name="Gross S."/>
            <person name="Guigo R."/>
            <person name="Gustafson E.A."/>
            <person name="Haerty W."/>
            <person name="Hahn M.W."/>
            <person name="Halligan D.L."/>
            <person name="Halpern A.L."/>
            <person name="Halter G.M."/>
            <person name="Han M.V."/>
            <person name="Heger A."/>
            <person name="Hillier L."/>
            <person name="Hinrichs A.S."/>
            <person name="Holmes I."/>
            <person name="Hoskins R.A."/>
            <person name="Hubisz M.J."/>
            <person name="Hultmark D."/>
            <person name="Huntley M.A."/>
            <person name="Jaffe D.B."/>
            <person name="Jagadeeshan S."/>
            <person name="Jeck W.R."/>
            <person name="Johnson J."/>
            <person name="Jones C.D."/>
            <person name="Jordan W.C."/>
            <person name="Karpen G.H."/>
            <person name="Kataoka E."/>
            <person name="Keightley P.D."/>
            <person name="Kheradpour P."/>
            <person name="Kirkness E.F."/>
            <person name="Koerich L.B."/>
            <person name="Kristiansen K."/>
            <person name="Kudrna D."/>
            <person name="Kulathinal R.J."/>
            <person name="Kumar S."/>
            <person name="Kwok R."/>
            <person name="Lander E."/>
            <person name="Langley C.H."/>
            <person name="Lapoint R."/>
            <person name="Lazzaro B.P."/>
            <person name="Lee S.J."/>
            <person name="Levesque L."/>
            <person name="Li R."/>
            <person name="Lin C.F."/>
            <person name="Lin M.F."/>
            <person name="Lindblad-Toh K."/>
            <person name="Llopart A."/>
            <person name="Long M."/>
            <person name="Low L."/>
            <person name="Lozovsky E."/>
            <person name="Lu J."/>
            <person name="Luo M."/>
            <person name="Machado C.A."/>
            <person name="Makalowski W."/>
            <person name="Marzo M."/>
            <person name="Matsuda M."/>
            <person name="Matzkin L."/>
            <person name="McAllister B."/>
            <person name="McBride C.S."/>
            <person name="McKernan B."/>
            <person name="McKernan K."/>
            <person name="Mendez-Lago M."/>
            <person name="Minx P."/>
            <person name="Mollenhauer M.U."/>
            <person name="Montooth K."/>
            <person name="Mount S.M."/>
            <person name="Mu X."/>
            <person name="Myers E."/>
            <person name="Negre B."/>
            <person name="Newfeld S."/>
            <person name="Nielsen R."/>
            <person name="Noor M.A."/>
            <person name="O'Grady P."/>
            <person name="Pachter L."/>
            <person name="Papaceit M."/>
            <person name="Parisi M.J."/>
            <person name="Parisi M."/>
            <person name="Parts L."/>
            <person name="Pedersen J.S."/>
            <person name="Pesole G."/>
            <person name="Phillippy A.M."/>
            <person name="Ponting C.P."/>
            <person name="Pop M."/>
            <person name="Porcelli D."/>
            <person name="Powell J.R."/>
            <person name="Prohaska S."/>
            <person name="Pruitt K."/>
            <person name="Puig M."/>
            <person name="Quesneville H."/>
            <person name="Ram K.R."/>
            <person name="Rand D."/>
            <person name="Rasmussen M.D."/>
            <person name="Reed L.K."/>
            <person name="Reenan R."/>
            <person name="Reily A."/>
            <person name="Remington K.A."/>
            <person name="Rieger T.T."/>
            <person name="Ritchie M.G."/>
            <person name="Robin C."/>
            <person name="Rogers Y.H."/>
            <person name="Rohde C."/>
            <person name="Rozas J."/>
            <person name="Rubenfield M.J."/>
            <person name="Ruiz A."/>
            <person name="Russo S."/>
            <person name="Salzberg S.L."/>
            <person name="Sanchez-Gracia A."/>
            <person name="Saranga D.J."/>
            <person name="Sato H."/>
            <person name="Schaeffer S.W."/>
            <person name="Schatz M.C."/>
            <person name="Schlenke T."/>
            <person name="Schwartz R."/>
            <person name="Segarra C."/>
            <person name="Singh R.S."/>
            <person name="Sirot L."/>
            <person name="Sirota M."/>
            <person name="Sisneros N.B."/>
            <person name="Smith C.D."/>
            <person name="Smith T.F."/>
            <person name="Spieth J."/>
            <person name="Stage D.E."/>
            <person name="Stark A."/>
            <person name="Stephan W."/>
            <person name="Strausberg R.L."/>
            <person name="Strempel S."/>
            <person name="Sturgill D."/>
            <person name="Sutton G."/>
            <person name="Sutton G.G."/>
            <person name="Tao W."/>
            <person name="Teichmann S."/>
            <person name="Tobari Y.N."/>
            <person name="Tomimura Y."/>
            <person name="Tsolas J.M."/>
            <person name="Valente V.L."/>
            <person name="Venter E."/>
            <person name="Venter J.C."/>
            <person name="Vicario S."/>
            <person name="Vieira F.G."/>
            <person name="Vilella A.J."/>
            <person name="Villasante A."/>
            <person name="Walenz B."/>
            <person name="Wang J."/>
            <person name="Wasserman M."/>
            <person name="Watts T."/>
            <person name="Wilson D."/>
            <person name="Wilson R.K."/>
            <person name="Wing R.A."/>
            <person name="Wolfner M.F."/>
            <person name="Wong A."/>
            <person name="Wong G.K."/>
            <person name="Wu C.I."/>
            <person name="Wu G."/>
            <person name="Yamamoto D."/>
            <person name="Yang H.P."/>
            <person name="Yang S.P."/>
            <person name="Yorke J.A."/>
            <person name="Yoshida K."/>
            <person name="Zdobnov E."/>
            <person name="Zhang P."/>
            <person name="Zhang Y."/>
            <person name="Zimin A.V."/>
            <person name="Baldwin J."/>
            <person name="Abdouelleil A."/>
            <person name="Abdulkadir J."/>
            <person name="Abebe A."/>
            <person name="Abera B."/>
            <person name="Abreu J."/>
            <person name="Acer S.C."/>
            <person name="Aftuck L."/>
            <person name="Alexander A."/>
            <person name="An P."/>
            <person name="Anderson E."/>
            <person name="Anderson S."/>
            <person name="Arachi H."/>
            <person name="Azer M."/>
            <person name="Bachantsang P."/>
            <person name="Barry A."/>
            <person name="Bayul T."/>
            <person name="Berlin A."/>
            <person name="Bessette D."/>
            <person name="Bloom T."/>
            <person name="Blye J."/>
            <person name="Boguslavskiy L."/>
            <person name="Bonnet C."/>
            <person name="Boukhgalter B."/>
            <person name="Bourzgui I."/>
            <person name="Brown A."/>
            <person name="Cahill P."/>
            <person name="Channer S."/>
            <person name="Cheshatsang Y."/>
            <person name="Chuda L."/>
            <person name="Citroen M."/>
            <person name="Collymore A."/>
            <person name="Cooke P."/>
            <person name="Costello M."/>
            <person name="D'Aco K."/>
            <person name="Daza R."/>
            <person name="De Haan G."/>
            <person name="DeGray S."/>
            <person name="DeMaso C."/>
            <person name="Dhargay N."/>
            <person name="Dooley K."/>
            <person name="Dooley E."/>
            <person name="Doricent M."/>
            <person name="Dorje P."/>
            <person name="Dorjee K."/>
            <person name="Dupes A."/>
            <person name="Elong R."/>
            <person name="Falk J."/>
            <person name="Farina A."/>
            <person name="Faro S."/>
            <person name="Ferguson D."/>
            <person name="Fisher S."/>
            <person name="Foley C.D."/>
            <person name="Franke A."/>
            <person name="Friedrich D."/>
            <person name="Gadbois L."/>
            <person name="Gearin G."/>
            <person name="Gearin C.R."/>
            <person name="Giannoukos G."/>
            <person name="Goode T."/>
            <person name="Graham J."/>
            <person name="Grandbois E."/>
            <person name="Grewal S."/>
            <person name="Gyaltsen K."/>
            <person name="Hafez N."/>
            <person name="Hagos B."/>
            <person name="Hall J."/>
            <person name="Henson C."/>
            <person name="Hollinger A."/>
            <person name="Honan T."/>
            <person name="Huard M.D."/>
            <person name="Hughes L."/>
            <person name="Hurhula B."/>
            <person name="Husby M.E."/>
            <person name="Kamat A."/>
            <person name="Kanga B."/>
            <person name="Kashin S."/>
            <person name="Khazanovich D."/>
            <person name="Kisner P."/>
            <person name="Lance K."/>
            <person name="Lara M."/>
            <person name="Lee W."/>
            <person name="Lennon N."/>
            <person name="Letendre F."/>
            <person name="LeVine R."/>
            <person name="Lipovsky A."/>
            <person name="Liu X."/>
            <person name="Liu J."/>
            <person name="Liu S."/>
            <person name="Lokyitsang T."/>
            <person name="Lokyitsang Y."/>
            <person name="Lubonja R."/>
            <person name="Lui A."/>
            <person name="MacDonald P."/>
            <person name="Magnisalis V."/>
            <person name="Maru K."/>
            <person name="Matthews C."/>
            <person name="McCusker W."/>
            <person name="McDonough S."/>
            <person name="Mehta T."/>
            <person name="Meldrim J."/>
            <person name="Meneus L."/>
            <person name="Mihai O."/>
            <person name="Mihalev A."/>
            <person name="Mihova T."/>
            <person name="Mittelman R."/>
            <person name="Mlenga V."/>
            <person name="Montmayeur A."/>
            <person name="Mulrain L."/>
            <person name="Navidi A."/>
            <person name="Naylor J."/>
            <person name="Negash T."/>
            <person name="Nguyen T."/>
            <person name="Nguyen N."/>
            <person name="Nicol R."/>
            <person name="Norbu C."/>
            <person name="Norbu N."/>
            <person name="Novod N."/>
            <person name="O'Neill B."/>
            <person name="Osman S."/>
            <person name="Markiewicz E."/>
            <person name="Oyono O.L."/>
            <person name="Patti C."/>
            <person name="Phunkhang P."/>
            <person name="Pierre F."/>
            <person name="Priest M."/>
            <person name="Raghuraman S."/>
            <person name="Rege F."/>
            <person name="Reyes R."/>
            <person name="Rise C."/>
            <person name="Rogov P."/>
            <person name="Ross K."/>
            <person name="Ryan E."/>
            <person name="Settipalli S."/>
            <person name="Shea T."/>
            <person name="Sherpa N."/>
            <person name="Shi L."/>
            <person name="Shih D."/>
            <person name="Sparrow T."/>
            <person name="Spaulding J."/>
            <person name="Stalker J."/>
            <person name="Stange-Thomann N."/>
            <person name="Stavropoulos S."/>
            <person name="Stone C."/>
            <person name="Strader C."/>
            <person name="Tesfaye S."/>
            <person name="Thomson T."/>
            <person name="Thoulutsang Y."/>
            <person name="Thoulutsang D."/>
            <person name="Topham K."/>
            <person name="Topping I."/>
            <person name="Tsamla T."/>
            <person name="Vassiliev H."/>
            <person name="Vo A."/>
            <person name="Wangchuk T."/>
            <person name="Wangdi T."/>
            <person name="Weiand M."/>
            <person name="Wilkinson J."/>
            <person name="Wilson A."/>
            <person name="Yadav S."/>
            <person name="Young G."/>
            <person name="Yu Q."/>
            <person name="Zembek L."/>
            <person name="Zhong D."/>
            <person name="Zimmer A."/>
            <person name="Zwirko Z."/>
            <person name="Jaffe D.B."/>
            <person name="Alvarez P."/>
            <person name="Brockman W."/>
            <person name="Butler J."/>
            <person name="Chin C."/>
            <person name="Gnerre S."/>
            <person name="Grabherr M."/>
            <person name="Kleber M."/>
            <person name="Mauceli E."/>
            <person name="MacCallum I."/>
        </authorList>
    </citation>
    <scope>NUCLEOTIDE SEQUENCE [LARGE SCALE GENOMIC DNA]</scope>
    <source>
        <strain evidence="7">Tucson 15287-2541.00</strain>
    </source>
</reference>